<dbReference type="InterPro" id="IPR009609">
    <property type="entry name" value="Phosphonate_metab_PhnG"/>
</dbReference>
<evidence type="ECO:0000313" key="2">
    <source>
        <dbReference type="Proteomes" id="UP000197065"/>
    </source>
</evidence>
<protein>
    <submittedName>
        <fullName evidence="1">Alpha-D-ribose 1-methylphosphonate 5-triphosphate synthase subunit PhnG</fullName>
    </submittedName>
</protein>
<sequence length="153" mass="16290">MLGSEVNSETEARRAVMGLCAAATGDEVGILLKALPESGAAIDLRPPKVGLIMLRGRMGGEGAAFNLGEATVARASVQLSSGTVGFAYHLGRDLVKARRAALVDALWQEEATRERVETALIPIRRRLSAIAALQARQTAATRVEFFTMIRGDN</sequence>
<dbReference type="RefSeq" id="WP_088561014.1">
    <property type="nucleotide sequence ID" value="NZ_FYEH01000005.1"/>
</dbReference>
<dbReference type="GO" id="GO:0019634">
    <property type="term" value="P:organic phosphonate metabolic process"/>
    <property type="evidence" value="ECO:0007669"/>
    <property type="project" value="InterPro"/>
</dbReference>
<dbReference type="Proteomes" id="UP000197065">
    <property type="component" value="Unassembled WGS sequence"/>
</dbReference>
<dbReference type="Pfam" id="PF06754">
    <property type="entry name" value="PhnG"/>
    <property type="match status" value="1"/>
</dbReference>
<gene>
    <name evidence="1" type="ORF">SAMN07250955_10534</name>
</gene>
<evidence type="ECO:0000313" key="1">
    <source>
        <dbReference type="EMBL" id="SNB66042.1"/>
    </source>
</evidence>
<dbReference type="EMBL" id="FYEH01000005">
    <property type="protein sequence ID" value="SNB66042.1"/>
    <property type="molecule type" value="Genomic_DNA"/>
</dbReference>
<proteinExistence type="predicted"/>
<keyword evidence="2" id="KW-1185">Reference proteome</keyword>
<dbReference type="OrthoDB" id="530475at2"/>
<dbReference type="NCBIfam" id="TIGR03293">
    <property type="entry name" value="PhnG_redo"/>
    <property type="match status" value="1"/>
</dbReference>
<name>A0A212R209_9PROT</name>
<reference evidence="1 2" key="1">
    <citation type="submission" date="2017-06" db="EMBL/GenBank/DDBJ databases">
        <authorList>
            <person name="Kim H.J."/>
            <person name="Triplett B.A."/>
        </authorList>
    </citation>
    <scope>NUCLEOTIDE SEQUENCE [LARGE SCALE GENOMIC DNA]</scope>
    <source>
        <strain evidence="1 2">B29T1</strain>
    </source>
</reference>
<dbReference type="GO" id="GO:0015716">
    <property type="term" value="P:organic phosphonate transport"/>
    <property type="evidence" value="ECO:0007669"/>
    <property type="project" value="InterPro"/>
</dbReference>
<accession>A0A212R209</accession>
<dbReference type="AlphaFoldDB" id="A0A212R209"/>
<organism evidence="1 2">
    <name type="scientific">Arboricoccus pini</name>
    <dbReference type="NCBI Taxonomy" id="1963835"/>
    <lineage>
        <taxon>Bacteria</taxon>
        <taxon>Pseudomonadati</taxon>
        <taxon>Pseudomonadota</taxon>
        <taxon>Alphaproteobacteria</taxon>
        <taxon>Geminicoccales</taxon>
        <taxon>Geminicoccaceae</taxon>
        <taxon>Arboricoccus</taxon>
    </lineage>
</organism>